<evidence type="ECO:0000259" key="7">
    <source>
        <dbReference type="Pfam" id="PF12698"/>
    </source>
</evidence>
<dbReference type="EMBL" id="JAWJBA010000006">
    <property type="protein sequence ID" value="MDV2686112.1"/>
    <property type="molecule type" value="Genomic_DNA"/>
</dbReference>
<evidence type="ECO:0000256" key="4">
    <source>
        <dbReference type="ARBA" id="ARBA00022989"/>
    </source>
</evidence>
<evidence type="ECO:0000256" key="1">
    <source>
        <dbReference type="ARBA" id="ARBA00004651"/>
    </source>
</evidence>
<feature type="transmembrane region" description="Helical" evidence="6">
    <location>
        <begin position="223"/>
        <end position="242"/>
    </location>
</feature>
<evidence type="ECO:0000313" key="9">
    <source>
        <dbReference type="Proteomes" id="UP001287282"/>
    </source>
</evidence>
<keyword evidence="4 6" id="KW-1133">Transmembrane helix</keyword>
<organism evidence="8 9">
    <name type="scientific">Alkalihalophilus lindianensis</name>
    <dbReference type="NCBI Taxonomy" id="1630542"/>
    <lineage>
        <taxon>Bacteria</taxon>
        <taxon>Bacillati</taxon>
        <taxon>Bacillota</taxon>
        <taxon>Bacilli</taxon>
        <taxon>Bacillales</taxon>
        <taxon>Bacillaceae</taxon>
        <taxon>Alkalihalophilus</taxon>
    </lineage>
</organism>
<dbReference type="PANTHER" id="PTHR30294:SF29">
    <property type="entry name" value="MULTIDRUG ABC TRANSPORTER PERMEASE YBHS-RELATED"/>
    <property type="match status" value="1"/>
</dbReference>
<dbReference type="InterPro" id="IPR013525">
    <property type="entry name" value="ABC2_TM"/>
</dbReference>
<proteinExistence type="predicted"/>
<evidence type="ECO:0000256" key="3">
    <source>
        <dbReference type="ARBA" id="ARBA00022692"/>
    </source>
</evidence>
<comment type="subcellular location">
    <subcellularLocation>
        <location evidence="1">Cell membrane</location>
        <topology evidence="1">Multi-pass membrane protein</topology>
    </subcellularLocation>
</comment>
<dbReference type="Pfam" id="PF12698">
    <property type="entry name" value="ABC2_membrane_3"/>
    <property type="match status" value="1"/>
</dbReference>
<feature type="transmembrane region" description="Helical" evidence="6">
    <location>
        <begin position="306"/>
        <end position="330"/>
    </location>
</feature>
<dbReference type="InterPro" id="IPR051449">
    <property type="entry name" value="ABC-2_transporter_component"/>
</dbReference>
<name>A0ABU3XDZ1_9BACI</name>
<dbReference type="PANTHER" id="PTHR30294">
    <property type="entry name" value="MEMBRANE COMPONENT OF ABC TRANSPORTER YHHJ-RELATED"/>
    <property type="match status" value="1"/>
</dbReference>
<comment type="caution">
    <text evidence="8">The sequence shown here is derived from an EMBL/GenBank/DDBJ whole genome shotgun (WGS) entry which is preliminary data.</text>
</comment>
<evidence type="ECO:0000256" key="6">
    <source>
        <dbReference type="SAM" id="Phobius"/>
    </source>
</evidence>
<evidence type="ECO:0000256" key="5">
    <source>
        <dbReference type="ARBA" id="ARBA00023136"/>
    </source>
</evidence>
<gene>
    <name evidence="8" type="ORF">RYX56_17220</name>
</gene>
<feature type="transmembrane region" description="Helical" evidence="6">
    <location>
        <begin position="20"/>
        <end position="41"/>
    </location>
</feature>
<accession>A0ABU3XDZ1</accession>
<dbReference type="Proteomes" id="UP001287282">
    <property type="component" value="Unassembled WGS sequence"/>
</dbReference>
<keyword evidence="9" id="KW-1185">Reference proteome</keyword>
<keyword evidence="3 6" id="KW-0812">Transmembrane</keyword>
<evidence type="ECO:0000313" key="8">
    <source>
        <dbReference type="EMBL" id="MDV2686112.1"/>
    </source>
</evidence>
<keyword evidence="5 6" id="KW-0472">Membrane</keyword>
<feature type="transmembrane region" description="Helical" evidence="6">
    <location>
        <begin position="342"/>
        <end position="359"/>
    </location>
</feature>
<reference evidence="8 9" key="1">
    <citation type="submission" date="2023-10" db="EMBL/GenBank/DDBJ databases">
        <title>Screening of Alkalihalobacillus lindianensis BZ-TG-R113 and Its Alleviation of Salt Stress on Rapeseed Growth.</title>
        <authorList>
            <person name="Zhao B."/>
            <person name="Guo T."/>
        </authorList>
    </citation>
    <scope>NUCLEOTIDE SEQUENCE [LARGE SCALE GENOMIC DNA]</scope>
    <source>
        <strain evidence="8 9">BZ-TG-R113</strain>
    </source>
</reference>
<feature type="transmembrane region" description="Helical" evidence="6">
    <location>
        <begin position="273"/>
        <end position="294"/>
    </location>
</feature>
<feature type="domain" description="ABC-2 type transporter transmembrane" evidence="7">
    <location>
        <begin position="16"/>
        <end position="416"/>
    </location>
</feature>
<dbReference type="Gene3D" id="3.40.1710.10">
    <property type="entry name" value="abc type-2 transporter like domain"/>
    <property type="match status" value="1"/>
</dbReference>
<protein>
    <submittedName>
        <fullName evidence="8">ABC transporter permease</fullName>
    </submittedName>
</protein>
<evidence type="ECO:0000256" key="2">
    <source>
        <dbReference type="ARBA" id="ARBA00022475"/>
    </source>
</evidence>
<feature type="transmembrane region" description="Helical" evidence="6">
    <location>
        <begin position="399"/>
        <end position="418"/>
    </location>
</feature>
<dbReference type="RefSeq" id="WP_317123279.1">
    <property type="nucleotide sequence ID" value="NZ_JAWJBA010000006.1"/>
</dbReference>
<sequence>MGTFLKKDILVLIRDKSELIVLLLMPLILLSILGFALKGLLGGDTEALNMTVALVQQDDEQQGITEFIEELEESAIPEEVIEGLIETANEYSPLQLLHQTLGAEGIEQMIEVKEVDEQTANEELQEGNVAAVLIVPENFTYQSLQKMLLNQGAGSELSVIVDDYSLQANVFQNVIDRFVDTLNFEVALSLAAGDEGPIEAPTIDRSDVGGIETISTNEPITSFQYYTIGMAVMFVLFVSSTISSKAHVEKKQHVFNRIILTGTRPLHYLSGKFLSATVIAFIQLVILFSLSSLLFQPFPLASLTFWLGMATISLALSLCVGGFAALLTALTVRWETDTVSHTFAGGIVTILAFAGGSFFPTTAMPDMIKELGNWTPNGAALTAYLQWMQGFGVEGLTPLLLRIIGMTVVLLILSLLAFPKRRSI</sequence>
<keyword evidence="2" id="KW-1003">Cell membrane</keyword>